<evidence type="ECO:0000313" key="2">
    <source>
        <dbReference type="EMBL" id="MBJ7316838.1"/>
    </source>
</evidence>
<dbReference type="Proteomes" id="UP000655994">
    <property type="component" value="Unassembled WGS sequence"/>
</dbReference>
<dbReference type="AlphaFoldDB" id="A0A8I1G6M7"/>
<evidence type="ECO:0000313" key="4">
    <source>
        <dbReference type="Proteomes" id="UP000655994"/>
    </source>
</evidence>
<dbReference type="Proteomes" id="UP000621390">
    <property type="component" value="Unassembled WGS sequence"/>
</dbReference>
<accession>A0A8I1G6M7</accession>
<dbReference type="EMBL" id="JAEMOP010000009">
    <property type="protein sequence ID" value="MBJ7316838.1"/>
    <property type="molecule type" value="Genomic_DNA"/>
</dbReference>
<protein>
    <submittedName>
        <fullName evidence="2">Uncharacterized protein</fullName>
    </submittedName>
</protein>
<name>A0A8I1G6M7_9GAMM</name>
<gene>
    <name evidence="1" type="ORF">JHC10_00885</name>
    <name evidence="2" type="ORF">JHC11_12655</name>
</gene>
<evidence type="ECO:0000313" key="3">
    <source>
        <dbReference type="Proteomes" id="UP000621390"/>
    </source>
</evidence>
<dbReference type="EMBL" id="JAEMOS010000002">
    <property type="protein sequence ID" value="MBJ7265488.1"/>
    <property type="molecule type" value="Genomic_DNA"/>
</dbReference>
<keyword evidence="4" id="KW-1185">Reference proteome</keyword>
<comment type="caution">
    <text evidence="2">The sequence shown here is derived from an EMBL/GenBank/DDBJ whole genome shotgun (WGS) entry which is preliminary data.</text>
</comment>
<organism evidence="2 3">
    <name type="scientific">Idiomarina abyssalis</name>
    <dbReference type="NCBI Taxonomy" id="86102"/>
    <lineage>
        <taxon>Bacteria</taxon>
        <taxon>Pseudomonadati</taxon>
        <taxon>Pseudomonadota</taxon>
        <taxon>Gammaproteobacteria</taxon>
        <taxon>Alteromonadales</taxon>
        <taxon>Idiomarinaceae</taxon>
        <taxon>Idiomarina</taxon>
    </lineage>
</organism>
<evidence type="ECO:0000313" key="1">
    <source>
        <dbReference type="EMBL" id="MBJ7265488.1"/>
    </source>
</evidence>
<sequence length="462" mass="50719">MVALKHDGYLVNLTHGDDLNQTSLNAGAIGSSLMKLQALDAGELHSYMLENNYQPENTTQTCQQIRIRMADVEHNIDYLNDVLDYANFGAYESIERFQEKAKARGVTNWVTSKLGAISLSDIDVDATSGRWRVSQETLMKSDAINSVRSLYEATRYSDSPGHDAEEYLNSRVPELAFMHQLLRSYDDPVMNEVANVQMAIDWSKLLVDDLYITGNHRRSLDTTTIGKARVGGNQIKVITGNETLSDMRTAERFSTSLQPADDKAWIAKGWLEPNEMESIVRSFTLLLQGCLYLPDVVAGEPSLIHRLTSGGLFREVVSVGDAINKDGSLGHSLSPEYAFTNAALLMIIGRALASDQVELKAVLDTDGPIGAIRCLISQSDSCGIESMLSAKVQDDIARVLMKIEWSVAEKGIGSVEKLLDVLPHSLGSGSMAHLSDSLNVERSQYSCGITLKSIREALQSPV</sequence>
<proteinExistence type="predicted"/>
<reference evidence="2 4" key="1">
    <citation type="submission" date="2020-09" db="EMBL/GenBank/DDBJ databases">
        <title>Draft Genomes of Bacterial Isolates from North Pond Shallow Sediments.</title>
        <authorList>
            <person name="Kiel Reese B."/>
            <person name="Mullis M."/>
            <person name="Weisend R.E."/>
        </authorList>
    </citation>
    <scope>NUCLEOTIDE SEQUENCE</scope>
    <source>
        <strain evidence="2">KJE-2</strain>
        <strain evidence="1 4">KJE-3</strain>
    </source>
</reference>
<dbReference type="RefSeq" id="WP_199493305.1">
    <property type="nucleotide sequence ID" value="NZ_JAEMOP010000009.1"/>
</dbReference>